<feature type="non-terminal residue" evidence="3">
    <location>
        <position position="341"/>
    </location>
</feature>
<dbReference type="PIRSF" id="PIRSF038896">
    <property type="entry name" value="NAPE-PLD"/>
    <property type="match status" value="1"/>
</dbReference>
<dbReference type="GO" id="GO:0005737">
    <property type="term" value="C:cytoplasm"/>
    <property type="evidence" value="ECO:0007669"/>
    <property type="project" value="TreeGrafter"/>
</dbReference>
<dbReference type="PANTHER" id="PTHR15032:SF4">
    <property type="entry name" value="N-ACYL-PHOSPHATIDYLETHANOLAMINE-HYDROLYZING PHOSPHOLIPASE D"/>
    <property type="match status" value="1"/>
</dbReference>
<dbReference type="GO" id="GO:0070291">
    <property type="term" value="P:N-acylethanolamine metabolic process"/>
    <property type="evidence" value="ECO:0007669"/>
    <property type="project" value="TreeGrafter"/>
</dbReference>
<evidence type="ECO:0000256" key="1">
    <source>
        <dbReference type="PIRSR" id="PIRSR038896-50"/>
    </source>
</evidence>
<dbReference type="GeneID" id="37011782"/>
<gene>
    <name evidence="3" type="ORF">BCV69DRAFT_242966</name>
</gene>
<dbReference type="AlphaFoldDB" id="A0A316UGY2"/>
<feature type="domain" description="Metallo-beta-lactamase" evidence="2">
    <location>
        <begin position="30"/>
        <end position="299"/>
    </location>
</feature>
<dbReference type="Pfam" id="PF12706">
    <property type="entry name" value="Lactamase_B_2"/>
    <property type="match status" value="1"/>
</dbReference>
<dbReference type="Gene3D" id="3.60.15.10">
    <property type="entry name" value="Ribonuclease Z/Hydroxyacylglutathione hydrolase-like"/>
    <property type="match status" value="1"/>
</dbReference>
<dbReference type="RefSeq" id="XP_025351348.1">
    <property type="nucleotide sequence ID" value="XM_025490048.1"/>
</dbReference>
<dbReference type="InterPro" id="IPR001279">
    <property type="entry name" value="Metallo-B-lactamas"/>
</dbReference>
<evidence type="ECO:0000259" key="2">
    <source>
        <dbReference type="Pfam" id="PF12706"/>
    </source>
</evidence>
<reference evidence="3 4" key="1">
    <citation type="journal article" date="2018" name="Mol. Biol. Evol.">
        <title>Broad Genomic Sampling Reveals a Smut Pathogenic Ancestry of the Fungal Clade Ustilaginomycotina.</title>
        <authorList>
            <person name="Kijpornyongpan T."/>
            <person name="Mondo S.J."/>
            <person name="Barry K."/>
            <person name="Sandor L."/>
            <person name="Lee J."/>
            <person name="Lipzen A."/>
            <person name="Pangilinan J."/>
            <person name="LaButti K."/>
            <person name="Hainaut M."/>
            <person name="Henrissat B."/>
            <person name="Grigoriev I.V."/>
            <person name="Spatafora J.W."/>
            <person name="Aime M.C."/>
        </authorList>
    </citation>
    <scope>NUCLEOTIDE SEQUENCE [LARGE SCALE GENOMIC DNA]</scope>
    <source>
        <strain evidence="3 4">MCA 4718</strain>
    </source>
</reference>
<dbReference type="SUPFAM" id="SSF56281">
    <property type="entry name" value="Metallo-hydrolase/oxidoreductase"/>
    <property type="match status" value="1"/>
</dbReference>
<dbReference type="OrthoDB" id="332863at2759"/>
<dbReference type="InterPro" id="IPR036866">
    <property type="entry name" value="RibonucZ/Hydroxyglut_hydro"/>
</dbReference>
<feature type="non-terminal residue" evidence="3">
    <location>
        <position position="1"/>
    </location>
</feature>
<dbReference type="Proteomes" id="UP000245942">
    <property type="component" value="Unassembled WGS sequence"/>
</dbReference>
<evidence type="ECO:0000313" key="4">
    <source>
        <dbReference type="Proteomes" id="UP000245942"/>
    </source>
</evidence>
<protein>
    <submittedName>
        <fullName evidence="3">Metallo-hydrolase/oxidoreductase</fullName>
    </submittedName>
</protein>
<dbReference type="PANTHER" id="PTHR15032">
    <property type="entry name" value="N-ACYL-PHOSPHATIDYLETHANOLAMINE-HYDROLYZING PHOSPHOLIPASE D"/>
    <property type="match status" value="1"/>
</dbReference>
<sequence length="341" mass="37445">GKGEGDGKLRYTWLGHAACHLQIPIPQSLNVLTDPVFSQRCSPFQFMGPARYTQPPTSVEDLASSQAWPDVVLISHNHYDHLDYNTMRLIAARPGGRELPVFVVPLGLATWFRTNMKELPEEKLVELDWWDERVIEARFPNNDNGSATAGVGGEGGESLGRLRIVCTPAQHFSGRGLGDSGHTLWASYALHVLPPSSSSSSSSSSSDSSSTCPLARIWFSGDTGYRSVPRKATREQEDSLPHCPAFGEIGSLLGPFDLSLIACGAYDPRSFMSRIHAAPHESIRIHKEIKSKRTFGIHHSTFRLTPEEVNEPAMKLLEEARLAGCEEGEVENVEIGETKVV</sequence>
<dbReference type="GO" id="GO:0008270">
    <property type="term" value="F:zinc ion binding"/>
    <property type="evidence" value="ECO:0007669"/>
    <property type="project" value="InterPro"/>
</dbReference>
<name>A0A316UGY2_9BASI</name>
<dbReference type="InterPro" id="IPR024884">
    <property type="entry name" value="NAPE-PLD"/>
</dbReference>
<feature type="binding site" evidence="1">
    <location>
        <position position="79"/>
    </location>
    <ligand>
        <name>an N-acyl-1,2-diacyl-sn-glycero-3-phosphoethanolamine</name>
        <dbReference type="ChEBI" id="CHEBI:62537"/>
    </ligand>
</feature>
<dbReference type="EMBL" id="KZ819321">
    <property type="protein sequence ID" value="PWN24188.1"/>
    <property type="molecule type" value="Genomic_DNA"/>
</dbReference>
<dbReference type="GO" id="GO:0070290">
    <property type="term" value="F:N-acylphosphatidylethanolamine-specific phospholipase D activity"/>
    <property type="evidence" value="ECO:0007669"/>
    <property type="project" value="InterPro"/>
</dbReference>
<keyword evidence="4" id="KW-1185">Reference proteome</keyword>
<dbReference type="GO" id="GO:0070292">
    <property type="term" value="P:N-acylphosphatidylethanolamine metabolic process"/>
    <property type="evidence" value="ECO:0007669"/>
    <property type="project" value="TreeGrafter"/>
</dbReference>
<evidence type="ECO:0000313" key="3">
    <source>
        <dbReference type="EMBL" id="PWN24188.1"/>
    </source>
</evidence>
<proteinExistence type="predicted"/>
<organism evidence="3 4">
    <name type="scientific">Pseudomicrostroma glucosiphilum</name>
    <dbReference type="NCBI Taxonomy" id="1684307"/>
    <lineage>
        <taxon>Eukaryota</taxon>
        <taxon>Fungi</taxon>
        <taxon>Dikarya</taxon>
        <taxon>Basidiomycota</taxon>
        <taxon>Ustilaginomycotina</taxon>
        <taxon>Exobasidiomycetes</taxon>
        <taxon>Microstromatales</taxon>
        <taxon>Microstromatales incertae sedis</taxon>
        <taxon>Pseudomicrostroma</taxon>
    </lineage>
</organism>
<accession>A0A316UGY2</accession>
<feature type="binding site" evidence="1">
    <location>
        <position position="276"/>
    </location>
    <ligand>
        <name>an N-acyl-1,2-diacyl-sn-glycero-3-phosphoethanolamine</name>
        <dbReference type="ChEBI" id="CHEBI:62537"/>
    </ligand>
</feature>
<keyword evidence="3" id="KW-0378">Hydrolase</keyword>